<accession>A0A7I5E9M4</accession>
<organism evidence="1 2">
    <name type="scientific">Haemonchus contortus</name>
    <name type="common">Barber pole worm</name>
    <dbReference type="NCBI Taxonomy" id="6289"/>
    <lineage>
        <taxon>Eukaryota</taxon>
        <taxon>Metazoa</taxon>
        <taxon>Ecdysozoa</taxon>
        <taxon>Nematoda</taxon>
        <taxon>Chromadorea</taxon>
        <taxon>Rhabditida</taxon>
        <taxon>Rhabditina</taxon>
        <taxon>Rhabditomorpha</taxon>
        <taxon>Strongyloidea</taxon>
        <taxon>Trichostrongylidae</taxon>
        <taxon>Haemonchus</taxon>
    </lineage>
</organism>
<dbReference type="Proteomes" id="UP000025227">
    <property type="component" value="Unplaced"/>
</dbReference>
<name>A0A7I5E9M4_HAECO</name>
<sequence>ATTCSVRALSSWDCLHLQCQLFVQLSRQHLLLLFSLRNSSHRCHTRYVNERQYSCSTRSNTIYGFNSYREEVCLNVEDIWNNVDIDSASNVPLSNLYNEENCGAHGRTC</sequence>
<keyword evidence="1" id="KW-1185">Reference proteome</keyword>
<dbReference type="WBParaSite" id="HCON_00088725-00001">
    <property type="protein sequence ID" value="HCON_00088725-00001"/>
    <property type="gene ID" value="HCON_00088725"/>
</dbReference>
<reference evidence="2" key="1">
    <citation type="submission" date="2020-12" db="UniProtKB">
        <authorList>
            <consortium name="WormBaseParasite"/>
        </authorList>
    </citation>
    <scope>IDENTIFICATION</scope>
    <source>
        <strain evidence="2">MHco3</strain>
    </source>
</reference>
<evidence type="ECO:0000313" key="1">
    <source>
        <dbReference type="Proteomes" id="UP000025227"/>
    </source>
</evidence>
<dbReference type="AlphaFoldDB" id="A0A7I5E9M4"/>
<protein>
    <submittedName>
        <fullName evidence="2">Ovule protein</fullName>
    </submittedName>
</protein>
<evidence type="ECO:0000313" key="2">
    <source>
        <dbReference type="WBParaSite" id="HCON_00088725-00001"/>
    </source>
</evidence>
<proteinExistence type="predicted"/>